<organism evidence="1 2">
    <name type="scientific">Irpex rosettiformis</name>
    <dbReference type="NCBI Taxonomy" id="378272"/>
    <lineage>
        <taxon>Eukaryota</taxon>
        <taxon>Fungi</taxon>
        <taxon>Dikarya</taxon>
        <taxon>Basidiomycota</taxon>
        <taxon>Agaricomycotina</taxon>
        <taxon>Agaricomycetes</taxon>
        <taxon>Polyporales</taxon>
        <taxon>Irpicaceae</taxon>
        <taxon>Irpex</taxon>
    </lineage>
</organism>
<sequence length="93" mass="10517">MPLEIILEINAELRPTELLDLSRTSRTLCNFPHEPEISACLENRHNVPSCPDDLSSEPAYASLAFEVYCHNSSRNNLERCIRPMSIASMQKVS</sequence>
<proteinExistence type="predicted"/>
<gene>
    <name evidence="1" type="ORF">BDY19DRAFT_169393</name>
</gene>
<reference evidence="1" key="1">
    <citation type="journal article" date="2021" name="Environ. Microbiol.">
        <title>Gene family expansions and transcriptome signatures uncover fungal adaptations to wood decay.</title>
        <authorList>
            <person name="Hage H."/>
            <person name="Miyauchi S."/>
            <person name="Viragh M."/>
            <person name="Drula E."/>
            <person name="Min B."/>
            <person name="Chaduli D."/>
            <person name="Navarro D."/>
            <person name="Favel A."/>
            <person name="Norest M."/>
            <person name="Lesage-Meessen L."/>
            <person name="Balint B."/>
            <person name="Merenyi Z."/>
            <person name="de Eugenio L."/>
            <person name="Morin E."/>
            <person name="Martinez A.T."/>
            <person name="Baldrian P."/>
            <person name="Stursova M."/>
            <person name="Martinez M.J."/>
            <person name="Novotny C."/>
            <person name="Magnuson J.K."/>
            <person name="Spatafora J.W."/>
            <person name="Maurice S."/>
            <person name="Pangilinan J."/>
            <person name="Andreopoulos W."/>
            <person name="LaButti K."/>
            <person name="Hundley H."/>
            <person name="Na H."/>
            <person name="Kuo A."/>
            <person name="Barry K."/>
            <person name="Lipzen A."/>
            <person name="Henrissat B."/>
            <person name="Riley R."/>
            <person name="Ahrendt S."/>
            <person name="Nagy L.G."/>
            <person name="Grigoriev I.V."/>
            <person name="Martin F."/>
            <person name="Rosso M.N."/>
        </authorList>
    </citation>
    <scope>NUCLEOTIDE SEQUENCE</scope>
    <source>
        <strain evidence="1">CBS 384.51</strain>
    </source>
</reference>
<dbReference type="EMBL" id="MU274913">
    <property type="protein sequence ID" value="KAI0088537.1"/>
    <property type="molecule type" value="Genomic_DNA"/>
</dbReference>
<dbReference type="Proteomes" id="UP001055072">
    <property type="component" value="Unassembled WGS sequence"/>
</dbReference>
<comment type="caution">
    <text evidence="1">The sequence shown here is derived from an EMBL/GenBank/DDBJ whole genome shotgun (WGS) entry which is preliminary data.</text>
</comment>
<name>A0ACB8U2F0_9APHY</name>
<accession>A0ACB8U2F0</accession>
<evidence type="ECO:0000313" key="1">
    <source>
        <dbReference type="EMBL" id="KAI0088537.1"/>
    </source>
</evidence>
<protein>
    <submittedName>
        <fullName evidence="1">Uncharacterized protein</fullName>
    </submittedName>
</protein>
<evidence type="ECO:0000313" key="2">
    <source>
        <dbReference type="Proteomes" id="UP001055072"/>
    </source>
</evidence>
<keyword evidence="2" id="KW-1185">Reference proteome</keyword>